<keyword evidence="1" id="KW-0175">Coiled coil</keyword>
<reference evidence="2 3" key="1">
    <citation type="submission" date="2018-01" db="EMBL/GenBank/DDBJ databases">
        <title>Whole genome sequencing of Histamine producing bacteria.</title>
        <authorList>
            <person name="Butler K."/>
        </authorList>
    </citation>
    <scope>NUCLEOTIDE SEQUENCE [LARGE SCALE GENOMIC DNA]</scope>
    <source>
        <strain evidence="2 3">JCM 12947</strain>
    </source>
</reference>
<evidence type="ECO:0000256" key="1">
    <source>
        <dbReference type="SAM" id="Coils"/>
    </source>
</evidence>
<evidence type="ECO:0000313" key="2">
    <source>
        <dbReference type="EMBL" id="PSU48067.1"/>
    </source>
</evidence>
<evidence type="ECO:0008006" key="4">
    <source>
        <dbReference type="Google" id="ProtNLM"/>
    </source>
</evidence>
<protein>
    <recommendedName>
        <fullName evidence="4">ATP-binding protein</fullName>
    </recommendedName>
</protein>
<dbReference type="OrthoDB" id="9810371at2"/>
<feature type="coiled-coil region" evidence="1">
    <location>
        <begin position="794"/>
        <end position="821"/>
    </location>
</feature>
<sequence>MSGWVWLYTKGMCVFYLNRIIAIDSFASGKENVVYLNGHVNLNGDNGAGKTTFLQLIPPFFGAYPSQLVRRKKTKLPFVEYFLPNKTSYIIYEYIRGDQTCMAVMRSSTGNHSTQAQFLLIEHGYERSLFMLQTQQGFEALPSSDLARRVTEKGWVRTSQWLSLNEYRNVIQSNINERNLADKKQQHRRNENRRRFAFCRHGTSIHHIEKVVMGIFGREPSFETFKAIIVSIIQSDVFESESETTELHSTFINKASLEHWTKEYCQLKQVLYKQPQADSLSQMASECLLLRQERSRVASLVVQLINEVESLLTEKVQYGEELYQQSQDHNAHVVQCQREWTSKVIKLEAEISAIEKTISALESDHKSYQNINIEYLKQLVSRIPQRSTRIEELNQQISHLKSGAEAIELQYSELRHDIGRTFESRIRDREETFNHNSKQLTQRKGTLTQQYREQQSQIRSEANQKRETQEALKIPLVENIAALKVMAENPPLTDEQKSELAAKQRAVKELIEQKQRYDQQHVSESEKIRHLDAQVLELESQLKGEKASLQGVEARYQELLHYQTPSEHSLLYFLRTSQPNWLTSIGKVIQPELLLRTDLQPQQFSSTDALYGVEINLDAISTVELVDEEKLQNLLSENRAQEKASQLAISGYKAKQEKLARQYIKQRKLVQQVQYELKTCDSKLTQANQAAQELEHKHQEYQSSLSERYCHQAAEKQQQLQSLVQDIQAIIVQCDQDYRASQQQEQDTLSKLATQEGNLFSRKTQEISDLRSKQEKRLAENDQERMRALKQGGVDTQTLQKQEQERERLKAENKQAFEAREVVEKYQRWSTDEWLRHPEYQQKHGRLDSQMTEYKRNVELQTAKLEDQTKQFKQQLTKVENQLRQIKEDQLACQSLQQQISPYFQSHIIEEKTEADTLALIHHQWQTVQKRLDDLNKHGGKLFYALKKVFLQEVDTNTYRLWQQWEQEHGCDDDWLTMAEPINLSFQAELKQVQATLFTELSNTAQSIRYFYQYLSQFEQSIQHKSQQLSKQLANVRAFEAIENIQIRLASKVKEEAYWPLLRSFLTDYDNWQIQNQSLPPQALVDNLLELAQLFSQRSKNHVDLTLLFNLEVDVVENGHAKKAVTGAELVDISSTGLSYLILIQIFIALTNLLRGKSNTMINWPVDELGNFSRYNSAKLLATLTENDIAITSAFPDPDPELLGEYKHTYYIEKPGRDIVTFVAGHQGLSASIEAILNEEEAHV</sequence>
<dbReference type="Proteomes" id="UP000240987">
    <property type="component" value="Unassembled WGS sequence"/>
</dbReference>
<dbReference type="AlphaFoldDB" id="A0A2T3JGS7"/>
<comment type="caution">
    <text evidence="2">The sequence shown here is derived from an EMBL/GenBank/DDBJ whole genome shotgun (WGS) entry which is preliminary data.</text>
</comment>
<dbReference type="Pfam" id="PF12128">
    <property type="entry name" value="DUF3584"/>
    <property type="match status" value="1"/>
</dbReference>
<name>A0A2T3JGS7_9GAMM</name>
<feature type="coiled-coil region" evidence="1">
    <location>
        <begin position="677"/>
        <end position="704"/>
    </location>
</feature>
<dbReference type="InterPro" id="IPR021979">
    <property type="entry name" value="DUF3584"/>
</dbReference>
<proteinExistence type="predicted"/>
<keyword evidence="3" id="KW-1185">Reference proteome</keyword>
<dbReference type="EMBL" id="PYMJ01000011">
    <property type="protein sequence ID" value="PSU48067.1"/>
    <property type="molecule type" value="Genomic_DNA"/>
</dbReference>
<accession>A0A2T3JGS7</accession>
<organism evidence="2 3">
    <name type="scientific">Photobacterium frigidiphilum</name>
    <dbReference type="NCBI Taxonomy" id="264736"/>
    <lineage>
        <taxon>Bacteria</taxon>
        <taxon>Pseudomonadati</taxon>
        <taxon>Pseudomonadota</taxon>
        <taxon>Gammaproteobacteria</taxon>
        <taxon>Vibrionales</taxon>
        <taxon>Vibrionaceae</taxon>
        <taxon>Photobacterium</taxon>
    </lineage>
</organism>
<feature type="coiled-coil region" evidence="1">
    <location>
        <begin position="851"/>
        <end position="899"/>
    </location>
</feature>
<gene>
    <name evidence="2" type="ORF">C9J12_12670</name>
</gene>
<evidence type="ECO:0000313" key="3">
    <source>
        <dbReference type="Proteomes" id="UP000240987"/>
    </source>
</evidence>
<feature type="coiled-coil region" evidence="1">
    <location>
        <begin position="451"/>
        <end position="555"/>
    </location>
</feature>